<evidence type="ECO:0000313" key="2">
    <source>
        <dbReference type="EMBL" id="EKC44436.1"/>
    </source>
</evidence>
<dbReference type="Pfam" id="PF11195">
    <property type="entry name" value="Tad2-like"/>
    <property type="match status" value="1"/>
</dbReference>
<protein>
    <recommendedName>
        <fullName evidence="1">Thoeris anti-defense 2-like domain-containing protein</fullName>
    </recommendedName>
</protein>
<feature type="non-terminal residue" evidence="2">
    <location>
        <position position="58"/>
    </location>
</feature>
<dbReference type="AlphaFoldDB" id="K1SAE6"/>
<reference evidence="2" key="1">
    <citation type="journal article" date="2013" name="Environ. Microbiol.">
        <title>Microbiota from the distal guts of lean and obese adolescents exhibit partial functional redundancy besides clear differences in community structure.</title>
        <authorList>
            <person name="Ferrer M."/>
            <person name="Ruiz A."/>
            <person name="Lanza F."/>
            <person name="Haange S.B."/>
            <person name="Oberbach A."/>
            <person name="Till H."/>
            <person name="Bargiela R."/>
            <person name="Campoy C."/>
            <person name="Segura M.T."/>
            <person name="Richter M."/>
            <person name="von Bergen M."/>
            <person name="Seifert J."/>
            <person name="Suarez A."/>
        </authorList>
    </citation>
    <scope>NUCLEOTIDE SEQUENCE</scope>
</reference>
<dbReference type="EMBL" id="AJWY01014194">
    <property type="protein sequence ID" value="EKC44436.1"/>
    <property type="molecule type" value="Genomic_DNA"/>
</dbReference>
<accession>K1SAE6</accession>
<gene>
    <name evidence="2" type="ORF">LEA_20649</name>
</gene>
<proteinExistence type="predicted"/>
<organism evidence="2">
    <name type="scientific">human gut metagenome</name>
    <dbReference type="NCBI Taxonomy" id="408170"/>
    <lineage>
        <taxon>unclassified sequences</taxon>
        <taxon>metagenomes</taxon>
        <taxon>organismal metagenomes</taxon>
    </lineage>
</organism>
<feature type="domain" description="Thoeris anti-defense 2-like" evidence="1">
    <location>
        <begin position="1"/>
        <end position="39"/>
    </location>
</feature>
<name>K1SAE6_9ZZZZ</name>
<sequence>MKFGEALEAVKEGKLIARSGWNGKGMFVFQRPEDWLSTDMIVNKVKSLPDSFKKYVND</sequence>
<comment type="caution">
    <text evidence="2">The sequence shown here is derived from an EMBL/GenBank/DDBJ whole genome shotgun (WGS) entry which is preliminary data.</text>
</comment>
<dbReference type="InterPro" id="IPR021361">
    <property type="entry name" value="Tad2-like_dom"/>
</dbReference>
<evidence type="ECO:0000259" key="1">
    <source>
        <dbReference type="Pfam" id="PF11195"/>
    </source>
</evidence>